<gene>
    <name evidence="1" type="ORF">O6H91_03G045500</name>
</gene>
<protein>
    <submittedName>
        <fullName evidence="1">Uncharacterized protein</fullName>
    </submittedName>
</protein>
<organism evidence="1 2">
    <name type="scientific">Diphasiastrum complanatum</name>
    <name type="common">Issler's clubmoss</name>
    <name type="synonym">Lycopodium complanatum</name>
    <dbReference type="NCBI Taxonomy" id="34168"/>
    <lineage>
        <taxon>Eukaryota</taxon>
        <taxon>Viridiplantae</taxon>
        <taxon>Streptophyta</taxon>
        <taxon>Embryophyta</taxon>
        <taxon>Tracheophyta</taxon>
        <taxon>Lycopodiopsida</taxon>
        <taxon>Lycopodiales</taxon>
        <taxon>Lycopodiaceae</taxon>
        <taxon>Lycopodioideae</taxon>
        <taxon>Diphasiastrum</taxon>
    </lineage>
</organism>
<evidence type="ECO:0000313" key="2">
    <source>
        <dbReference type="Proteomes" id="UP001162992"/>
    </source>
</evidence>
<keyword evidence="2" id="KW-1185">Reference proteome</keyword>
<reference evidence="2" key="1">
    <citation type="journal article" date="2024" name="Proc. Natl. Acad. Sci. U.S.A.">
        <title>Extraordinary preservation of gene collinearity over three hundred million years revealed in homosporous lycophytes.</title>
        <authorList>
            <person name="Li C."/>
            <person name="Wickell D."/>
            <person name="Kuo L.Y."/>
            <person name="Chen X."/>
            <person name="Nie B."/>
            <person name="Liao X."/>
            <person name="Peng D."/>
            <person name="Ji J."/>
            <person name="Jenkins J."/>
            <person name="Williams M."/>
            <person name="Shu S."/>
            <person name="Plott C."/>
            <person name="Barry K."/>
            <person name="Rajasekar S."/>
            <person name="Grimwood J."/>
            <person name="Han X."/>
            <person name="Sun S."/>
            <person name="Hou Z."/>
            <person name="He W."/>
            <person name="Dai G."/>
            <person name="Sun C."/>
            <person name="Schmutz J."/>
            <person name="Leebens-Mack J.H."/>
            <person name="Li F.W."/>
            <person name="Wang L."/>
        </authorList>
    </citation>
    <scope>NUCLEOTIDE SEQUENCE [LARGE SCALE GENOMIC DNA]</scope>
    <source>
        <strain evidence="2">cv. PW_Plant_1</strain>
    </source>
</reference>
<proteinExistence type="predicted"/>
<dbReference type="Proteomes" id="UP001162992">
    <property type="component" value="Chromosome 3"/>
</dbReference>
<name>A0ACC2E605_DIPCM</name>
<accession>A0ACC2E605</accession>
<sequence length="294" mass="32910">MTCVSPQLSCRKFSTPMGKEANMPFSEKKKNRLEALERRLLSPVALDTNISAVPSCEGGDSTYERLCQSVFTGPLGPQLQLHGEKASDLVVDNLLRDLLESNTKIIKDVEGTIEQKLLDKVVLLENSMPHGRGAGKGRSKAHQRSLGKRSYKHLSSRQHRKLGSFAIAEKYQKYDLYIELNELWTDYTKRLLKDCSDMMIQSRLLAADLHGAIMEVLDSKIVSFIGVQGIMIRETENTFGIITSNDQLKVIPKSGSIFLLQLENLRVMLIGNNLHSRSLLPSSRAQKLKATVEL</sequence>
<dbReference type="EMBL" id="CM055094">
    <property type="protein sequence ID" value="KAJ7561879.1"/>
    <property type="molecule type" value="Genomic_DNA"/>
</dbReference>
<evidence type="ECO:0000313" key="1">
    <source>
        <dbReference type="EMBL" id="KAJ7561879.1"/>
    </source>
</evidence>
<comment type="caution">
    <text evidence="1">The sequence shown here is derived from an EMBL/GenBank/DDBJ whole genome shotgun (WGS) entry which is preliminary data.</text>
</comment>